<dbReference type="Proteomes" id="UP001626536">
    <property type="component" value="Chromosome"/>
</dbReference>
<proteinExistence type="predicted"/>
<dbReference type="RefSeq" id="WP_407339812.1">
    <property type="nucleotide sequence ID" value="NZ_CP136862.1"/>
</dbReference>
<protein>
    <submittedName>
        <fullName evidence="2">Uncharacterized protein</fullName>
    </submittedName>
</protein>
<feature type="compositionally biased region" description="Basic and acidic residues" evidence="1">
    <location>
        <begin position="8"/>
        <end position="30"/>
    </location>
</feature>
<feature type="region of interest" description="Disordered" evidence="1">
    <location>
        <begin position="1"/>
        <end position="65"/>
    </location>
</feature>
<accession>A0ABZ0HU66</accession>
<evidence type="ECO:0000256" key="1">
    <source>
        <dbReference type="SAM" id="MobiDB-lite"/>
    </source>
</evidence>
<reference evidence="2 3" key="1">
    <citation type="submission" date="2023-10" db="EMBL/GenBank/DDBJ databases">
        <title>Novel methanotroph of the genus Methylocapsa from a subarctic wetland.</title>
        <authorList>
            <person name="Belova S.E."/>
            <person name="Oshkin I.Y."/>
            <person name="Miroshnikov K."/>
            <person name="Dedysh S.N."/>
        </authorList>
    </citation>
    <scope>NUCLEOTIDE SEQUENCE [LARGE SCALE GENOMIC DNA]</scope>
    <source>
        <strain evidence="2 3">RX1</strain>
    </source>
</reference>
<dbReference type="EMBL" id="CP136862">
    <property type="protein sequence ID" value="WOJ90365.1"/>
    <property type="molecule type" value="Genomic_DNA"/>
</dbReference>
<name>A0ABZ0HU66_9HYPH</name>
<evidence type="ECO:0000313" key="3">
    <source>
        <dbReference type="Proteomes" id="UP001626536"/>
    </source>
</evidence>
<gene>
    <name evidence="2" type="ORF">RZS28_03440</name>
</gene>
<sequence length="65" mass="7201">MGIAGEDDSPRPDRKDAAARKTAERERLAEALRANLSRRKAQNRDRARQAAQGELTQNDAAAKQK</sequence>
<organism evidence="2 3">
    <name type="scientific">Methylocapsa polymorpha</name>
    <dbReference type="NCBI Taxonomy" id="3080828"/>
    <lineage>
        <taxon>Bacteria</taxon>
        <taxon>Pseudomonadati</taxon>
        <taxon>Pseudomonadota</taxon>
        <taxon>Alphaproteobacteria</taxon>
        <taxon>Hyphomicrobiales</taxon>
        <taxon>Beijerinckiaceae</taxon>
        <taxon>Methylocapsa</taxon>
    </lineage>
</organism>
<evidence type="ECO:0000313" key="2">
    <source>
        <dbReference type="EMBL" id="WOJ90365.1"/>
    </source>
</evidence>
<keyword evidence="3" id="KW-1185">Reference proteome</keyword>